<dbReference type="Gene3D" id="1.20.1310.10">
    <property type="entry name" value="Cullin Repeats"/>
    <property type="match status" value="1"/>
</dbReference>
<feature type="transmembrane region" description="Helical" evidence="2">
    <location>
        <begin position="122"/>
        <end position="141"/>
    </location>
</feature>
<dbReference type="Proteomes" id="UP001221757">
    <property type="component" value="Unassembled WGS sequence"/>
</dbReference>
<organism evidence="3 4">
    <name type="scientific">Mycena rosella</name>
    <name type="common">Pink bonnet</name>
    <name type="synonym">Agaricus rosellus</name>
    <dbReference type="NCBI Taxonomy" id="1033263"/>
    <lineage>
        <taxon>Eukaryota</taxon>
        <taxon>Fungi</taxon>
        <taxon>Dikarya</taxon>
        <taxon>Basidiomycota</taxon>
        <taxon>Agaricomycotina</taxon>
        <taxon>Agaricomycetes</taxon>
        <taxon>Agaricomycetidae</taxon>
        <taxon>Agaricales</taxon>
        <taxon>Marasmiineae</taxon>
        <taxon>Mycenaceae</taxon>
        <taxon>Mycena</taxon>
    </lineage>
</organism>
<dbReference type="AlphaFoldDB" id="A0AAD7DH83"/>
<feature type="compositionally biased region" description="Basic residues" evidence="1">
    <location>
        <begin position="19"/>
        <end position="30"/>
    </location>
</feature>
<sequence>MRPGHPRRVSPPYGLFSRNIRHPSSRHPSSRHPSSQHPSNRHPSSRRRCHRSLNVSPKFWTVSQLTLRGCSRHMSLTPYVALNTGAWWTMAILLMGGFAMTLVGYVGCFAIVQGSTIQSDTYIWLGTETALALIRLIIWAVNPAGDDPEGACLTLDCSNAVPLEVTLDTHEEPESQNTFKIVPERTFWEGLTAHSGPVDIDGMEMVVGFCHWYSWIKQGTAQILCLVLEGEQQTLLCISTMDGDRPPDMEFFQADLASKQGYAVQGEPFPAPRDFKDKVFEHCMFILLAKAATHPLPIRVSWPLSESWVVPPKAVKHPTSGEPKCIEQGLGTLLRKLGVGTEENKAKLPEELQPFVQRILGGEPLTFENFINCRRFISQKSTSRELHRQLADALHEHTMEVFTDLDTLPDAHLVRAYNQRWQRYSDGIFSLHRLFKPLNSDLVKNEQDKEGKDAIDTVENLGFKNGKMMYSRSFLINLS</sequence>
<accession>A0AAD7DH83</accession>
<reference evidence="3" key="1">
    <citation type="submission" date="2023-03" db="EMBL/GenBank/DDBJ databases">
        <title>Massive genome expansion in bonnet fungi (Mycena s.s.) driven by repeated elements and novel gene families across ecological guilds.</title>
        <authorList>
            <consortium name="Lawrence Berkeley National Laboratory"/>
            <person name="Harder C.B."/>
            <person name="Miyauchi S."/>
            <person name="Viragh M."/>
            <person name="Kuo A."/>
            <person name="Thoen E."/>
            <person name="Andreopoulos B."/>
            <person name="Lu D."/>
            <person name="Skrede I."/>
            <person name="Drula E."/>
            <person name="Henrissat B."/>
            <person name="Morin E."/>
            <person name="Kohler A."/>
            <person name="Barry K."/>
            <person name="LaButti K."/>
            <person name="Morin E."/>
            <person name="Salamov A."/>
            <person name="Lipzen A."/>
            <person name="Mereny Z."/>
            <person name="Hegedus B."/>
            <person name="Baldrian P."/>
            <person name="Stursova M."/>
            <person name="Weitz H."/>
            <person name="Taylor A."/>
            <person name="Grigoriev I.V."/>
            <person name="Nagy L.G."/>
            <person name="Martin F."/>
            <person name="Kauserud H."/>
        </authorList>
    </citation>
    <scope>NUCLEOTIDE SEQUENCE</scope>
    <source>
        <strain evidence="3">CBHHK067</strain>
    </source>
</reference>
<gene>
    <name evidence="3" type="ORF">B0H17DRAFT_553322</name>
</gene>
<evidence type="ECO:0000313" key="4">
    <source>
        <dbReference type="Proteomes" id="UP001221757"/>
    </source>
</evidence>
<feature type="compositionally biased region" description="Basic residues" evidence="1">
    <location>
        <begin position="39"/>
        <end position="48"/>
    </location>
</feature>
<proteinExistence type="predicted"/>
<dbReference type="SUPFAM" id="SSF74788">
    <property type="entry name" value="Cullin repeat-like"/>
    <property type="match status" value="1"/>
</dbReference>
<keyword evidence="4" id="KW-1185">Reference proteome</keyword>
<keyword evidence="2" id="KW-0472">Membrane</keyword>
<dbReference type="EMBL" id="JARKIE010000056">
    <property type="protein sequence ID" value="KAJ7691717.1"/>
    <property type="molecule type" value="Genomic_DNA"/>
</dbReference>
<keyword evidence="2" id="KW-0812">Transmembrane</keyword>
<evidence type="ECO:0000313" key="3">
    <source>
        <dbReference type="EMBL" id="KAJ7691717.1"/>
    </source>
</evidence>
<evidence type="ECO:0000256" key="1">
    <source>
        <dbReference type="SAM" id="MobiDB-lite"/>
    </source>
</evidence>
<keyword evidence="2" id="KW-1133">Transmembrane helix</keyword>
<comment type="caution">
    <text evidence="3">The sequence shown here is derived from an EMBL/GenBank/DDBJ whole genome shotgun (WGS) entry which is preliminary data.</text>
</comment>
<feature type="transmembrane region" description="Helical" evidence="2">
    <location>
        <begin position="86"/>
        <end position="110"/>
    </location>
</feature>
<evidence type="ECO:0000256" key="2">
    <source>
        <dbReference type="SAM" id="Phobius"/>
    </source>
</evidence>
<protein>
    <submittedName>
        <fullName evidence="3">Uncharacterized protein</fullName>
    </submittedName>
</protein>
<name>A0AAD7DH83_MYCRO</name>
<feature type="region of interest" description="Disordered" evidence="1">
    <location>
        <begin position="1"/>
        <end position="48"/>
    </location>
</feature>
<dbReference type="InterPro" id="IPR016159">
    <property type="entry name" value="Cullin_repeat-like_dom_sf"/>
</dbReference>